<keyword evidence="5" id="KW-1185">Reference proteome</keyword>
<keyword evidence="2" id="KW-0560">Oxidoreductase</keyword>
<dbReference type="EMBL" id="MSIE01000071">
    <property type="protein sequence ID" value="OLF10825.1"/>
    <property type="molecule type" value="Genomic_DNA"/>
</dbReference>
<comment type="similarity">
    <text evidence="1 3">Belongs to the short-chain dehydrogenases/reductases (SDR) family.</text>
</comment>
<dbReference type="Gene3D" id="3.40.50.720">
    <property type="entry name" value="NAD(P)-binding Rossmann-like Domain"/>
    <property type="match status" value="1"/>
</dbReference>
<dbReference type="InterPro" id="IPR002347">
    <property type="entry name" value="SDR_fam"/>
</dbReference>
<dbReference type="PANTHER" id="PTHR43391:SF91">
    <property type="entry name" value="OS04G0390700 PROTEIN"/>
    <property type="match status" value="1"/>
</dbReference>
<dbReference type="OrthoDB" id="3212478at2"/>
<dbReference type="Pfam" id="PF00106">
    <property type="entry name" value="adh_short"/>
    <property type="match status" value="1"/>
</dbReference>
<dbReference type="InterPro" id="IPR036291">
    <property type="entry name" value="NAD(P)-bd_dom_sf"/>
</dbReference>
<organism evidence="4 5">
    <name type="scientific">Actinophytocola xanthii</name>
    <dbReference type="NCBI Taxonomy" id="1912961"/>
    <lineage>
        <taxon>Bacteria</taxon>
        <taxon>Bacillati</taxon>
        <taxon>Actinomycetota</taxon>
        <taxon>Actinomycetes</taxon>
        <taxon>Pseudonocardiales</taxon>
        <taxon>Pseudonocardiaceae</taxon>
    </lineage>
</organism>
<name>A0A1Q8C915_9PSEU</name>
<evidence type="ECO:0000256" key="2">
    <source>
        <dbReference type="ARBA" id="ARBA00023002"/>
    </source>
</evidence>
<proteinExistence type="inferred from homology"/>
<dbReference type="Proteomes" id="UP000185596">
    <property type="component" value="Unassembled WGS sequence"/>
</dbReference>
<dbReference type="GO" id="GO:0005829">
    <property type="term" value="C:cytosol"/>
    <property type="evidence" value="ECO:0007669"/>
    <property type="project" value="TreeGrafter"/>
</dbReference>
<reference evidence="4 5" key="1">
    <citation type="submission" date="2016-12" db="EMBL/GenBank/DDBJ databases">
        <title>The draft genome sequence of Actinophytocola sp. 11-183.</title>
        <authorList>
            <person name="Wang W."/>
            <person name="Yuan L."/>
        </authorList>
    </citation>
    <scope>NUCLEOTIDE SEQUENCE [LARGE SCALE GENOMIC DNA]</scope>
    <source>
        <strain evidence="4 5">11-183</strain>
    </source>
</reference>
<sequence length="237" mass="24654">MDIRGSVALVTGANRGIGRHFVRQLLDRGATTVYATARRPESVDLDLPGVRVLPLDVTDSDSVATAAAAAGEVTLLVNNAGISTYQNLVAGDLDKIRLEMDTFFWGSLRTVRAFAPVLGRNGGGAILNVLSAMSWFSYDGANSYAAAKAAQWALTNGVRLELAGQRTLVSALHMGAVDTDMVAGFDLAKLDPADVVRVALDGVEAGALEILVDDASRQAKAGVAGDPGALYPQVVSA</sequence>
<evidence type="ECO:0000256" key="3">
    <source>
        <dbReference type="RuleBase" id="RU000363"/>
    </source>
</evidence>
<dbReference type="AlphaFoldDB" id="A0A1Q8C915"/>
<dbReference type="RefSeq" id="WP_075129328.1">
    <property type="nucleotide sequence ID" value="NZ_MSIE01000071.1"/>
</dbReference>
<protein>
    <submittedName>
        <fullName evidence="4">Short-chain dehydrogenase</fullName>
    </submittedName>
</protein>
<dbReference type="NCBIfam" id="NF006119">
    <property type="entry name" value="PRK08264.1-5"/>
    <property type="match status" value="1"/>
</dbReference>
<gene>
    <name evidence="4" type="ORF">BU204_30940</name>
</gene>
<dbReference type="GO" id="GO:0016491">
    <property type="term" value="F:oxidoreductase activity"/>
    <property type="evidence" value="ECO:0007669"/>
    <property type="project" value="UniProtKB-KW"/>
</dbReference>
<dbReference type="STRING" id="1912961.BU204_30940"/>
<evidence type="ECO:0000313" key="4">
    <source>
        <dbReference type="EMBL" id="OLF10825.1"/>
    </source>
</evidence>
<dbReference type="PRINTS" id="PR00080">
    <property type="entry name" value="SDRFAMILY"/>
</dbReference>
<accession>A0A1Q8C915</accession>
<dbReference type="PRINTS" id="PR00081">
    <property type="entry name" value="GDHRDH"/>
</dbReference>
<evidence type="ECO:0000256" key="1">
    <source>
        <dbReference type="ARBA" id="ARBA00006484"/>
    </source>
</evidence>
<evidence type="ECO:0000313" key="5">
    <source>
        <dbReference type="Proteomes" id="UP000185596"/>
    </source>
</evidence>
<dbReference type="PANTHER" id="PTHR43391">
    <property type="entry name" value="RETINOL DEHYDROGENASE-RELATED"/>
    <property type="match status" value="1"/>
</dbReference>
<dbReference type="SUPFAM" id="SSF51735">
    <property type="entry name" value="NAD(P)-binding Rossmann-fold domains"/>
    <property type="match status" value="1"/>
</dbReference>
<comment type="caution">
    <text evidence="4">The sequence shown here is derived from an EMBL/GenBank/DDBJ whole genome shotgun (WGS) entry which is preliminary data.</text>
</comment>